<dbReference type="EMBL" id="JABDTM020028512">
    <property type="protein sequence ID" value="KAH0808810.1"/>
    <property type="molecule type" value="Genomic_DNA"/>
</dbReference>
<evidence type="ECO:0000313" key="2">
    <source>
        <dbReference type="EMBL" id="KAH0808810.1"/>
    </source>
</evidence>
<protein>
    <submittedName>
        <fullName evidence="2">Uncharacterized protein</fullName>
    </submittedName>
</protein>
<organism evidence="2 3">
    <name type="scientific">Tenebrio molitor</name>
    <name type="common">Yellow mealworm beetle</name>
    <dbReference type="NCBI Taxonomy" id="7067"/>
    <lineage>
        <taxon>Eukaryota</taxon>
        <taxon>Metazoa</taxon>
        <taxon>Ecdysozoa</taxon>
        <taxon>Arthropoda</taxon>
        <taxon>Hexapoda</taxon>
        <taxon>Insecta</taxon>
        <taxon>Pterygota</taxon>
        <taxon>Neoptera</taxon>
        <taxon>Endopterygota</taxon>
        <taxon>Coleoptera</taxon>
        <taxon>Polyphaga</taxon>
        <taxon>Cucujiformia</taxon>
        <taxon>Tenebrionidae</taxon>
        <taxon>Tenebrio</taxon>
    </lineage>
</organism>
<proteinExistence type="predicted"/>
<reference evidence="2" key="2">
    <citation type="submission" date="2021-08" db="EMBL/GenBank/DDBJ databases">
        <authorList>
            <person name="Eriksson T."/>
        </authorList>
    </citation>
    <scope>NUCLEOTIDE SEQUENCE</scope>
    <source>
        <strain evidence="2">Stoneville</strain>
        <tissue evidence="2">Whole head</tissue>
    </source>
</reference>
<name>A0A8J6GZ64_TENMO</name>
<feature type="region of interest" description="Disordered" evidence="1">
    <location>
        <begin position="368"/>
        <end position="389"/>
    </location>
</feature>
<feature type="compositionally biased region" description="Polar residues" evidence="1">
    <location>
        <begin position="368"/>
        <end position="377"/>
    </location>
</feature>
<dbReference type="AlphaFoldDB" id="A0A8J6GZ64"/>
<accession>A0A8J6GZ64</accession>
<feature type="region of interest" description="Disordered" evidence="1">
    <location>
        <begin position="149"/>
        <end position="170"/>
    </location>
</feature>
<gene>
    <name evidence="2" type="ORF">GEV33_013981</name>
</gene>
<evidence type="ECO:0000256" key="1">
    <source>
        <dbReference type="SAM" id="MobiDB-lite"/>
    </source>
</evidence>
<dbReference type="Proteomes" id="UP000719412">
    <property type="component" value="Unassembled WGS sequence"/>
</dbReference>
<evidence type="ECO:0000313" key="3">
    <source>
        <dbReference type="Proteomes" id="UP000719412"/>
    </source>
</evidence>
<reference evidence="2" key="1">
    <citation type="journal article" date="2020" name="J Insects Food Feed">
        <title>The yellow mealworm (Tenebrio molitor) genome: a resource for the emerging insects as food and feed industry.</title>
        <authorList>
            <person name="Eriksson T."/>
            <person name="Andere A."/>
            <person name="Kelstrup H."/>
            <person name="Emery V."/>
            <person name="Picard C."/>
        </authorList>
    </citation>
    <scope>NUCLEOTIDE SEQUENCE</scope>
    <source>
        <strain evidence="2">Stoneville</strain>
        <tissue evidence="2">Whole head</tissue>
    </source>
</reference>
<feature type="compositionally biased region" description="Basic and acidic residues" evidence="1">
    <location>
        <begin position="154"/>
        <end position="165"/>
    </location>
</feature>
<sequence length="501" mass="57247">MTVFRKRRFFGLEISREIKTADAIIGKIADNNRGLAQRNRCTDEWAPKKLKYFFLCRHHTITGAKPVPRPYENKIINYTRLIHFECFCRSGGFLQRENVNWKRCRVSSTRGECERWTHILGDLAHRCPFVEGSEALLRYRNFDSCSTSPFISSDSKRREAGKHESVGVGAPRSQLIGPQRTIVRVLSADRSHNCLSAVAIFCYPFASPRIVAASKSRHTTTTNCIKSSMNGIAHVFRKPRCINKFPHRCSEWAFVDYHLVNSEIPPISKLSKRNQQVLRNCWKLWPSVNTSFRIILSICELISGKIERNISPDRVEEIPPRWGAPQGSRGAGAIDGAPKIRFLIWHQRGESPEVFMAALSTHQALTGQIKTDSSTSKAGARTKPASGSDESEFIYGQEKRFRCRNYQSENVLIFGGNWFWWIIEQPTFRSPKCSGIVPIFFGAFMSFRGRKTPKKACRLKCETAREIKLRQCPSLCQYLPRSLRKYGRSTFPVLAQHFSAD</sequence>
<comment type="caution">
    <text evidence="2">The sequence shown here is derived from an EMBL/GenBank/DDBJ whole genome shotgun (WGS) entry which is preliminary data.</text>
</comment>
<keyword evidence="3" id="KW-1185">Reference proteome</keyword>